<keyword evidence="2" id="KW-1185">Reference proteome</keyword>
<dbReference type="EMBL" id="LNDJ01000053">
    <property type="protein sequence ID" value="KRU22978.1"/>
    <property type="molecule type" value="Genomic_DNA"/>
</dbReference>
<organism evidence="1 2">
    <name type="scientific">Psychrobacter piscatorii</name>
    <dbReference type="NCBI Taxonomy" id="554343"/>
    <lineage>
        <taxon>Bacteria</taxon>
        <taxon>Pseudomonadati</taxon>
        <taxon>Pseudomonadota</taxon>
        <taxon>Gammaproteobacteria</taxon>
        <taxon>Moraxellales</taxon>
        <taxon>Moraxellaceae</taxon>
        <taxon>Psychrobacter</taxon>
    </lineage>
</organism>
<dbReference type="Proteomes" id="UP000051202">
    <property type="component" value="Unassembled WGS sequence"/>
</dbReference>
<evidence type="ECO:0000313" key="2">
    <source>
        <dbReference type="Proteomes" id="UP000051202"/>
    </source>
</evidence>
<reference evidence="1 2" key="1">
    <citation type="submission" date="2015-11" db="EMBL/GenBank/DDBJ databases">
        <title>Permanent draft genome of Psychrobacter piscatorii LQ58.</title>
        <authorList>
            <person name="Zhou M."/>
            <person name="Dong B."/>
            <person name="Liu Q."/>
        </authorList>
    </citation>
    <scope>NUCLEOTIDE SEQUENCE [LARGE SCALE GENOMIC DNA]</scope>
    <source>
        <strain evidence="1 2">LQ58</strain>
    </source>
</reference>
<sequence>MFNQAKSVLKNKNRGIVFDIRCAMYFATKVGQQPRKFTAILNPYFYRGIYIFDSNKPIIYKIK</sequence>
<comment type="caution">
    <text evidence="1">The sequence shown here is derived from an EMBL/GenBank/DDBJ whole genome shotgun (WGS) entry which is preliminary data.</text>
</comment>
<protein>
    <submittedName>
        <fullName evidence="1">Uncharacterized protein</fullName>
    </submittedName>
</protein>
<gene>
    <name evidence="1" type="ORF">AS194_06245</name>
</gene>
<name>A0A0T6DT06_9GAMM</name>
<evidence type="ECO:0000313" key="1">
    <source>
        <dbReference type="EMBL" id="KRU22978.1"/>
    </source>
</evidence>
<dbReference type="AlphaFoldDB" id="A0A0T6DT06"/>
<proteinExistence type="predicted"/>
<accession>A0A0T6DT06</accession>